<sequence length="232" mass="27054">MLKHERAKEILQECNATDKLSNLLSNLCIQMENNQYSEVDGLVDECEELLKPINNIYFRGILTKSPYTIGRHPNECDRILDSKELRQHEYFIHLKNRAYKFIHLSGLFDVINLDERYLKANLLGLGSFANVYRAISHVTNTRRGIKIINKDQCEKQIGPGFSKYLYREVSIHGSVDVYHEKTDLFVEMEYAAGGALLDRIHKKYIMDEDECKFIFYQIGCALAYLHRLKIVK</sequence>
<gene>
    <name evidence="7" type="ORF">VCS650_LOCUS2851</name>
</gene>
<dbReference type="GO" id="GO:0004674">
    <property type="term" value="F:protein serine/threonine kinase activity"/>
    <property type="evidence" value="ECO:0007669"/>
    <property type="project" value="UniProtKB-KW"/>
</dbReference>
<dbReference type="InterPro" id="IPR000719">
    <property type="entry name" value="Prot_kinase_dom"/>
</dbReference>
<dbReference type="PANTHER" id="PTHR24346">
    <property type="entry name" value="MAP/MICROTUBULE AFFINITY-REGULATING KINASE"/>
    <property type="match status" value="1"/>
</dbReference>
<dbReference type="GO" id="GO:0035556">
    <property type="term" value="P:intracellular signal transduction"/>
    <property type="evidence" value="ECO:0007669"/>
    <property type="project" value="TreeGrafter"/>
</dbReference>
<organism evidence="7 8">
    <name type="scientific">Adineta steineri</name>
    <dbReference type="NCBI Taxonomy" id="433720"/>
    <lineage>
        <taxon>Eukaryota</taxon>
        <taxon>Metazoa</taxon>
        <taxon>Spiralia</taxon>
        <taxon>Gnathifera</taxon>
        <taxon>Rotifera</taxon>
        <taxon>Eurotatoria</taxon>
        <taxon>Bdelloidea</taxon>
        <taxon>Adinetida</taxon>
        <taxon>Adinetidae</taxon>
        <taxon>Adineta</taxon>
    </lineage>
</organism>
<protein>
    <recommendedName>
        <fullName evidence="6">Protein kinase domain-containing protein</fullName>
    </recommendedName>
</protein>
<evidence type="ECO:0000256" key="2">
    <source>
        <dbReference type="ARBA" id="ARBA00022679"/>
    </source>
</evidence>
<reference evidence="7" key="1">
    <citation type="submission" date="2021-02" db="EMBL/GenBank/DDBJ databases">
        <authorList>
            <person name="Nowell W R."/>
        </authorList>
    </citation>
    <scope>NUCLEOTIDE SEQUENCE</scope>
</reference>
<keyword evidence="3" id="KW-0547">Nucleotide-binding</keyword>
<dbReference type="InterPro" id="IPR011009">
    <property type="entry name" value="Kinase-like_dom_sf"/>
</dbReference>
<keyword evidence="5" id="KW-0067">ATP-binding</keyword>
<evidence type="ECO:0000313" key="8">
    <source>
        <dbReference type="Proteomes" id="UP000663891"/>
    </source>
</evidence>
<dbReference type="Gene3D" id="1.10.510.10">
    <property type="entry name" value="Transferase(Phosphotransferase) domain 1"/>
    <property type="match status" value="1"/>
</dbReference>
<evidence type="ECO:0000256" key="5">
    <source>
        <dbReference type="ARBA" id="ARBA00022840"/>
    </source>
</evidence>
<dbReference type="GO" id="GO:0005737">
    <property type="term" value="C:cytoplasm"/>
    <property type="evidence" value="ECO:0007669"/>
    <property type="project" value="TreeGrafter"/>
</dbReference>
<feature type="domain" description="Protein kinase" evidence="6">
    <location>
        <begin position="117"/>
        <end position="232"/>
    </location>
</feature>
<accession>A0A813RAZ4</accession>
<dbReference type="EMBL" id="CAJNON010000014">
    <property type="protein sequence ID" value="CAF0779550.1"/>
    <property type="molecule type" value="Genomic_DNA"/>
</dbReference>
<evidence type="ECO:0000259" key="6">
    <source>
        <dbReference type="PROSITE" id="PS50011"/>
    </source>
</evidence>
<dbReference type="Pfam" id="PF00069">
    <property type="entry name" value="Pkinase"/>
    <property type="match status" value="1"/>
</dbReference>
<evidence type="ECO:0000313" key="7">
    <source>
        <dbReference type="EMBL" id="CAF0779550.1"/>
    </source>
</evidence>
<proteinExistence type="predicted"/>
<dbReference type="AlphaFoldDB" id="A0A813RAZ4"/>
<evidence type="ECO:0000256" key="1">
    <source>
        <dbReference type="ARBA" id="ARBA00022527"/>
    </source>
</evidence>
<evidence type="ECO:0000256" key="3">
    <source>
        <dbReference type="ARBA" id="ARBA00022741"/>
    </source>
</evidence>
<comment type="caution">
    <text evidence="7">The sequence shown here is derived from an EMBL/GenBank/DDBJ whole genome shotgun (WGS) entry which is preliminary data.</text>
</comment>
<dbReference type="PANTHER" id="PTHR24346:SF82">
    <property type="entry name" value="KP78A-RELATED"/>
    <property type="match status" value="1"/>
</dbReference>
<evidence type="ECO:0000256" key="4">
    <source>
        <dbReference type="ARBA" id="ARBA00022777"/>
    </source>
</evidence>
<dbReference type="SUPFAM" id="SSF56112">
    <property type="entry name" value="Protein kinase-like (PK-like)"/>
    <property type="match status" value="1"/>
</dbReference>
<name>A0A813RAZ4_9BILA</name>
<dbReference type="PROSITE" id="PS50011">
    <property type="entry name" value="PROTEIN_KINASE_DOM"/>
    <property type="match status" value="1"/>
</dbReference>
<keyword evidence="1" id="KW-0723">Serine/threonine-protein kinase</keyword>
<dbReference type="OrthoDB" id="10323959at2759"/>
<dbReference type="GO" id="GO:0005524">
    <property type="term" value="F:ATP binding"/>
    <property type="evidence" value="ECO:0007669"/>
    <property type="project" value="UniProtKB-KW"/>
</dbReference>
<keyword evidence="2" id="KW-0808">Transferase</keyword>
<dbReference type="Proteomes" id="UP000663891">
    <property type="component" value="Unassembled WGS sequence"/>
</dbReference>
<keyword evidence="4" id="KW-0418">Kinase</keyword>